<accession>A0AAV5EUR8</accession>
<dbReference type="InterPro" id="IPR053772">
    <property type="entry name" value="At1g61320/At1g61330-like"/>
</dbReference>
<dbReference type="EMBL" id="BQKI01000079">
    <property type="protein sequence ID" value="GJN27099.1"/>
    <property type="molecule type" value="Genomic_DNA"/>
</dbReference>
<gene>
    <name evidence="2" type="primary">gb15089</name>
    <name evidence="2" type="ORF">PR202_gb15089</name>
</gene>
<evidence type="ECO:0000259" key="1">
    <source>
        <dbReference type="Pfam" id="PF23622"/>
    </source>
</evidence>
<reference evidence="2" key="2">
    <citation type="submission" date="2021-12" db="EMBL/GenBank/DDBJ databases">
        <title>Resequencing data analysis of finger millet.</title>
        <authorList>
            <person name="Hatakeyama M."/>
            <person name="Aluri S."/>
            <person name="Balachadran M.T."/>
            <person name="Sivarajan S.R."/>
            <person name="Poveda L."/>
            <person name="Shimizu-Inatsugi R."/>
            <person name="Schlapbach R."/>
            <person name="Sreeman S.M."/>
            <person name="Shimizu K.K."/>
        </authorList>
    </citation>
    <scope>NUCLEOTIDE SEQUENCE</scope>
</reference>
<dbReference type="Proteomes" id="UP001054889">
    <property type="component" value="Unassembled WGS sequence"/>
</dbReference>
<comment type="caution">
    <text evidence="2">The sequence shown here is derived from an EMBL/GenBank/DDBJ whole genome shotgun (WGS) entry which is preliminary data.</text>
</comment>
<dbReference type="AlphaFoldDB" id="A0AAV5EUR8"/>
<organism evidence="2 3">
    <name type="scientific">Eleusine coracana subsp. coracana</name>
    <dbReference type="NCBI Taxonomy" id="191504"/>
    <lineage>
        <taxon>Eukaryota</taxon>
        <taxon>Viridiplantae</taxon>
        <taxon>Streptophyta</taxon>
        <taxon>Embryophyta</taxon>
        <taxon>Tracheophyta</taxon>
        <taxon>Spermatophyta</taxon>
        <taxon>Magnoliopsida</taxon>
        <taxon>Liliopsida</taxon>
        <taxon>Poales</taxon>
        <taxon>Poaceae</taxon>
        <taxon>PACMAD clade</taxon>
        <taxon>Chloridoideae</taxon>
        <taxon>Cynodonteae</taxon>
        <taxon>Eleusininae</taxon>
        <taxon>Eleusine</taxon>
    </lineage>
</organism>
<sequence>MPSIKFEDLPQDVLYRIVSKLSSKEFARTRYTGYHLWLAEVGPRRQDVGQCKYCYLKNIHISGFKAAREQVEFLLHIVENAPALEVLTINTTQESSREFWPYKGSPPFDEAKRIAITSLTVAPPQNVKFYVI</sequence>
<feature type="domain" description="At1g61320/AtMIF1 LRR" evidence="1">
    <location>
        <begin position="47"/>
        <end position="98"/>
    </location>
</feature>
<reference evidence="2" key="1">
    <citation type="journal article" date="2018" name="DNA Res.">
        <title>Multiple hybrid de novo genome assembly of finger millet, an orphan allotetraploid crop.</title>
        <authorList>
            <person name="Hatakeyama M."/>
            <person name="Aluri S."/>
            <person name="Balachadran M.T."/>
            <person name="Sivarajan S.R."/>
            <person name="Patrignani A."/>
            <person name="Gruter S."/>
            <person name="Poveda L."/>
            <person name="Shimizu-Inatsugi R."/>
            <person name="Baeten J."/>
            <person name="Francoijs K.J."/>
            <person name="Nataraja K.N."/>
            <person name="Reddy Y.A.N."/>
            <person name="Phadnis S."/>
            <person name="Ravikumar R.L."/>
            <person name="Schlapbach R."/>
            <person name="Sreeman S.M."/>
            <person name="Shimizu K.K."/>
        </authorList>
    </citation>
    <scope>NUCLEOTIDE SEQUENCE</scope>
</reference>
<proteinExistence type="predicted"/>
<protein>
    <recommendedName>
        <fullName evidence="1">At1g61320/AtMIF1 LRR domain-containing protein</fullName>
    </recommendedName>
</protein>
<dbReference type="InterPro" id="IPR055357">
    <property type="entry name" value="LRR_At1g61320_AtMIF1"/>
</dbReference>
<dbReference type="PANTHER" id="PTHR34145">
    <property type="entry name" value="OS02G0105600 PROTEIN"/>
    <property type="match status" value="1"/>
</dbReference>
<evidence type="ECO:0000313" key="2">
    <source>
        <dbReference type="EMBL" id="GJN27099.1"/>
    </source>
</evidence>
<keyword evidence="3" id="KW-1185">Reference proteome</keyword>
<evidence type="ECO:0000313" key="3">
    <source>
        <dbReference type="Proteomes" id="UP001054889"/>
    </source>
</evidence>
<dbReference type="Pfam" id="PF23622">
    <property type="entry name" value="LRR_At1g61320_AtMIF1"/>
    <property type="match status" value="1"/>
</dbReference>
<dbReference type="PANTHER" id="PTHR34145:SF57">
    <property type="entry name" value="F-BOX DOMAIN-CONTAINING PROTEIN"/>
    <property type="match status" value="1"/>
</dbReference>
<name>A0AAV5EUR8_ELECO</name>